<reference evidence="15 16" key="1">
    <citation type="submission" date="2015-12" db="EMBL/GenBank/DDBJ databases">
        <title>Serinicoccus chungangenesis strain CD08_5 genome sequencing and assembly.</title>
        <authorList>
            <person name="Chander A.M."/>
            <person name="Kaur G."/>
            <person name="Nair G.R."/>
            <person name="Dhawan D.K."/>
            <person name="Kochhar R.K."/>
            <person name="Mayilraj S."/>
            <person name="Bhadada S.K."/>
        </authorList>
    </citation>
    <scope>NUCLEOTIDE SEQUENCE [LARGE SCALE GENOMIC DNA]</scope>
    <source>
        <strain evidence="15 16">CD08_5</strain>
    </source>
</reference>
<dbReference type="EMBL" id="LQBL01000022">
    <property type="protein sequence ID" value="KUG55653.1"/>
    <property type="molecule type" value="Genomic_DNA"/>
</dbReference>
<dbReference type="InterPro" id="IPR046342">
    <property type="entry name" value="CBS_dom_sf"/>
</dbReference>
<feature type="transmembrane region" description="Helical" evidence="12">
    <location>
        <begin position="6"/>
        <end position="27"/>
    </location>
</feature>
<evidence type="ECO:0000256" key="10">
    <source>
        <dbReference type="PROSITE-ProRule" id="PRU01193"/>
    </source>
</evidence>
<name>A0A0W8I8L2_9MICO</name>
<dbReference type="InterPro" id="IPR002550">
    <property type="entry name" value="CNNM"/>
</dbReference>
<evidence type="ECO:0000256" key="1">
    <source>
        <dbReference type="ARBA" id="ARBA00004651"/>
    </source>
</evidence>
<feature type="transmembrane region" description="Helical" evidence="12">
    <location>
        <begin position="140"/>
        <end position="159"/>
    </location>
</feature>
<evidence type="ECO:0000256" key="9">
    <source>
        <dbReference type="PROSITE-ProRule" id="PRU00703"/>
    </source>
</evidence>
<feature type="transmembrane region" description="Helical" evidence="12">
    <location>
        <begin position="63"/>
        <end position="83"/>
    </location>
</feature>
<feature type="domain" description="CBS" evidence="13">
    <location>
        <begin position="285"/>
        <end position="342"/>
    </location>
</feature>
<evidence type="ECO:0000256" key="11">
    <source>
        <dbReference type="SAM" id="MobiDB-lite"/>
    </source>
</evidence>
<evidence type="ECO:0000256" key="4">
    <source>
        <dbReference type="ARBA" id="ARBA00022692"/>
    </source>
</evidence>
<dbReference type="Pfam" id="PF00571">
    <property type="entry name" value="CBS"/>
    <property type="match status" value="2"/>
</dbReference>
<sequence>MTTAIILLLVGVLAIALIIAANGYFVAQEFAYMSVDRLRLSAEADAGDEAAARALKVTRRTSFMLSGAQLGITVTGLLVGYVAEPLVGRGLSIILGGTGVPEALSITVGTVAALAIATVVQMVFGELYPKNLAIANAGPLARALARSTLIYLAVFGWLIKVFDWSANALLRLVRIEPIHDLDTTATAEDLERIVADSRDSGDLPAELSVLLDRILDFPDQDVEHAQVPRSRVDVIDPETPVGELRQLMAQGHTRYPVVDGDGQPVGVVSLVDLLRHPEAGRAQQIMREPVIVPTLMPLPDAVAELTGSGQQLACVVDEYGGFAGVLTLEDLAEELLGEITDEHDDEVPEGIVGEGEDVWRMDGDVHVDELQRALGHDLPEGDYETVSGLVIAELGALPDIGQTVVVDLAEDPSELVLEERVTRCVEIEVVEIDRHVPSLLRVRLVERSLDEAQDDESSSEDDDDRDGGDDRPRDGDTGSKEEQR</sequence>
<keyword evidence="7 9" id="KW-0129">CBS domain</keyword>
<feature type="domain" description="CBS" evidence="13">
    <location>
        <begin position="228"/>
        <end position="283"/>
    </location>
</feature>
<dbReference type="InterPro" id="IPR016169">
    <property type="entry name" value="FAD-bd_PCMH_sub2"/>
</dbReference>
<dbReference type="InterPro" id="IPR000644">
    <property type="entry name" value="CBS_dom"/>
</dbReference>
<dbReference type="InterPro" id="IPR005170">
    <property type="entry name" value="Transptr-assoc_dom"/>
</dbReference>
<dbReference type="PROSITE" id="PS51371">
    <property type="entry name" value="CBS"/>
    <property type="match status" value="2"/>
</dbReference>
<evidence type="ECO:0000256" key="6">
    <source>
        <dbReference type="ARBA" id="ARBA00022989"/>
    </source>
</evidence>
<gene>
    <name evidence="15" type="ORF">AVL62_04940</name>
</gene>
<evidence type="ECO:0000256" key="8">
    <source>
        <dbReference type="ARBA" id="ARBA00023136"/>
    </source>
</evidence>
<keyword evidence="3" id="KW-1003">Cell membrane</keyword>
<evidence type="ECO:0000256" key="12">
    <source>
        <dbReference type="SAM" id="Phobius"/>
    </source>
</evidence>
<evidence type="ECO:0000256" key="3">
    <source>
        <dbReference type="ARBA" id="ARBA00022475"/>
    </source>
</evidence>
<evidence type="ECO:0000256" key="7">
    <source>
        <dbReference type="ARBA" id="ARBA00023122"/>
    </source>
</evidence>
<dbReference type="InterPro" id="IPR036318">
    <property type="entry name" value="FAD-bd_PCMH-like_sf"/>
</dbReference>
<dbReference type="Gene3D" id="3.30.465.10">
    <property type="match status" value="1"/>
</dbReference>
<comment type="similarity">
    <text evidence="2">Belongs to the UPF0053 family.</text>
</comment>
<feature type="domain" description="CNNM transmembrane" evidence="14">
    <location>
        <begin position="4"/>
        <end position="207"/>
    </location>
</feature>
<dbReference type="OrthoDB" id="110231at2"/>
<protein>
    <recommendedName>
        <fullName evidence="17">Hemolysin</fullName>
    </recommendedName>
</protein>
<dbReference type="AlphaFoldDB" id="A0A0W8I8L2"/>
<evidence type="ECO:0000256" key="5">
    <source>
        <dbReference type="ARBA" id="ARBA00022737"/>
    </source>
</evidence>
<dbReference type="SMART" id="SM00116">
    <property type="entry name" value="CBS"/>
    <property type="match status" value="2"/>
</dbReference>
<dbReference type="GO" id="GO:0050660">
    <property type="term" value="F:flavin adenine dinucleotide binding"/>
    <property type="evidence" value="ECO:0007669"/>
    <property type="project" value="InterPro"/>
</dbReference>
<accession>A0A0W8I8L2</accession>
<evidence type="ECO:0008006" key="17">
    <source>
        <dbReference type="Google" id="ProtNLM"/>
    </source>
</evidence>
<dbReference type="InterPro" id="IPR051676">
    <property type="entry name" value="UPF0053_domain"/>
</dbReference>
<keyword evidence="5" id="KW-0677">Repeat</keyword>
<feature type="region of interest" description="Disordered" evidence="11">
    <location>
        <begin position="447"/>
        <end position="484"/>
    </location>
</feature>
<keyword evidence="6 10" id="KW-1133">Transmembrane helix</keyword>
<keyword evidence="16" id="KW-1185">Reference proteome</keyword>
<comment type="subcellular location">
    <subcellularLocation>
        <location evidence="1">Cell membrane</location>
        <topology evidence="1">Multi-pass membrane protein</topology>
    </subcellularLocation>
</comment>
<dbReference type="Proteomes" id="UP000054837">
    <property type="component" value="Unassembled WGS sequence"/>
</dbReference>
<evidence type="ECO:0000259" key="14">
    <source>
        <dbReference type="PROSITE" id="PS51846"/>
    </source>
</evidence>
<keyword evidence="4 10" id="KW-0812">Transmembrane</keyword>
<dbReference type="InterPro" id="IPR044751">
    <property type="entry name" value="Ion_transp-like_CBS"/>
</dbReference>
<dbReference type="PANTHER" id="PTHR43099">
    <property type="entry name" value="UPF0053 PROTEIN YRKA"/>
    <property type="match status" value="1"/>
</dbReference>
<dbReference type="PANTHER" id="PTHR43099:SF6">
    <property type="entry name" value="UPF0053 PROTEIN RV1842C"/>
    <property type="match status" value="1"/>
</dbReference>
<feature type="compositionally biased region" description="Basic and acidic residues" evidence="11">
    <location>
        <begin position="468"/>
        <end position="484"/>
    </location>
</feature>
<dbReference type="Pfam" id="PF01595">
    <property type="entry name" value="CNNM"/>
    <property type="match status" value="1"/>
</dbReference>
<dbReference type="SUPFAM" id="SSF56176">
    <property type="entry name" value="FAD-binding/transporter-associated domain-like"/>
    <property type="match status" value="1"/>
</dbReference>
<dbReference type="SMART" id="SM01091">
    <property type="entry name" value="CorC_HlyC"/>
    <property type="match status" value="1"/>
</dbReference>
<proteinExistence type="inferred from homology"/>
<feature type="compositionally biased region" description="Acidic residues" evidence="11">
    <location>
        <begin position="451"/>
        <end position="467"/>
    </location>
</feature>
<evidence type="ECO:0000313" key="16">
    <source>
        <dbReference type="Proteomes" id="UP000054837"/>
    </source>
</evidence>
<feature type="transmembrane region" description="Helical" evidence="12">
    <location>
        <begin position="103"/>
        <end position="128"/>
    </location>
</feature>
<evidence type="ECO:0000313" key="15">
    <source>
        <dbReference type="EMBL" id="KUG55653.1"/>
    </source>
</evidence>
<dbReference type="PROSITE" id="PS51846">
    <property type="entry name" value="CNNM"/>
    <property type="match status" value="1"/>
</dbReference>
<dbReference type="STRING" id="767452.AVL62_04940"/>
<evidence type="ECO:0000256" key="2">
    <source>
        <dbReference type="ARBA" id="ARBA00006337"/>
    </source>
</evidence>
<dbReference type="SUPFAM" id="SSF54631">
    <property type="entry name" value="CBS-domain pair"/>
    <property type="match status" value="1"/>
</dbReference>
<organism evidence="15 16">
    <name type="scientific">Serinicoccus chungangensis</name>
    <dbReference type="NCBI Taxonomy" id="767452"/>
    <lineage>
        <taxon>Bacteria</taxon>
        <taxon>Bacillati</taxon>
        <taxon>Actinomycetota</taxon>
        <taxon>Actinomycetes</taxon>
        <taxon>Micrococcales</taxon>
        <taxon>Ornithinimicrobiaceae</taxon>
        <taxon>Serinicoccus</taxon>
    </lineage>
</organism>
<keyword evidence="8 10" id="KW-0472">Membrane</keyword>
<dbReference type="Gene3D" id="3.10.580.10">
    <property type="entry name" value="CBS-domain"/>
    <property type="match status" value="1"/>
</dbReference>
<comment type="caution">
    <text evidence="15">The sequence shown here is derived from an EMBL/GenBank/DDBJ whole genome shotgun (WGS) entry which is preliminary data.</text>
</comment>
<dbReference type="GO" id="GO:0005886">
    <property type="term" value="C:plasma membrane"/>
    <property type="evidence" value="ECO:0007669"/>
    <property type="project" value="UniProtKB-SubCell"/>
</dbReference>
<dbReference type="CDD" id="cd04590">
    <property type="entry name" value="CBS_pair_CorC_HlyC_assoc"/>
    <property type="match status" value="1"/>
</dbReference>
<evidence type="ECO:0000259" key="13">
    <source>
        <dbReference type="PROSITE" id="PS51371"/>
    </source>
</evidence>
<dbReference type="Pfam" id="PF03471">
    <property type="entry name" value="CorC_HlyC"/>
    <property type="match status" value="1"/>
</dbReference>
<dbReference type="RefSeq" id="WP_058890761.1">
    <property type="nucleotide sequence ID" value="NZ_LQBL01000022.1"/>
</dbReference>